<keyword evidence="2" id="KW-1003">Cell membrane</keyword>
<evidence type="ECO:0000256" key="2">
    <source>
        <dbReference type="ARBA" id="ARBA00022475"/>
    </source>
</evidence>
<evidence type="ECO:0000313" key="8">
    <source>
        <dbReference type="EMBL" id="KKK68384.1"/>
    </source>
</evidence>
<evidence type="ECO:0000256" key="6">
    <source>
        <dbReference type="SAM" id="Phobius"/>
    </source>
</evidence>
<evidence type="ECO:0000256" key="3">
    <source>
        <dbReference type="ARBA" id="ARBA00022692"/>
    </source>
</evidence>
<feature type="transmembrane region" description="Helical" evidence="6">
    <location>
        <begin position="12"/>
        <end position="30"/>
    </location>
</feature>
<dbReference type="Pfam" id="PF02308">
    <property type="entry name" value="MgtC"/>
    <property type="match status" value="1"/>
</dbReference>
<evidence type="ECO:0000259" key="7">
    <source>
        <dbReference type="Pfam" id="PF02308"/>
    </source>
</evidence>
<dbReference type="PANTHER" id="PTHR33778:SF1">
    <property type="entry name" value="MAGNESIUM TRANSPORTER YHID-RELATED"/>
    <property type="match status" value="1"/>
</dbReference>
<gene>
    <name evidence="8" type="ORF">LCGC14_2944590</name>
</gene>
<comment type="caution">
    <text evidence="8">The sequence shown here is derived from an EMBL/GenBank/DDBJ whole genome shotgun (WGS) entry which is preliminary data.</text>
</comment>
<evidence type="ECO:0000256" key="1">
    <source>
        <dbReference type="ARBA" id="ARBA00004651"/>
    </source>
</evidence>
<feature type="transmembrane region" description="Helical" evidence="6">
    <location>
        <begin position="98"/>
        <end position="129"/>
    </location>
</feature>
<accession>A0A0F8ZPR1</accession>
<feature type="transmembrane region" description="Helical" evidence="6">
    <location>
        <begin position="67"/>
        <end position="86"/>
    </location>
</feature>
<proteinExistence type="predicted"/>
<dbReference type="GO" id="GO:0005886">
    <property type="term" value="C:plasma membrane"/>
    <property type="evidence" value="ECO:0007669"/>
    <property type="project" value="UniProtKB-SubCell"/>
</dbReference>
<sequence>MSFEEGFTNFEFETIFQLLLAVALGALIGFERELKRRPAGLRTHMLVSLGAAIFTIISISFDIEPSRVAAGIVAGIGFLGAGSIIAHKGHIRGITSAATLWVVAAIGLSIGVGQFMLAIIGALFVFAVLQLARLEKRTNIEQDDYE</sequence>
<keyword evidence="5 6" id="KW-0472">Membrane</keyword>
<feature type="domain" description="MgtC/SapB/SrpB/YhiD N-terminal" evidence="7">
    <location>
        <begin position="18"/>
        <end position="133"/>
    </location>
</feature>
<keyword evidence="3 6" id="KW-0812">Transmembrane</keyword>
<protein>
    <recommendedName>
        <fullName evidence="7">MgtC/SapB/SrpB/YhiD N-terminal domain-containing protein</fullName>
    </recommendedName>
</protein>
<reference evidence="8" key="1">
    <citation type="journal article" date="2015" name="Nature">
        <title>Complex archaea that bridge the gap between prokaryotes and eukaryotes.</title>
        <authorList>
            <person name="Spang A."/>
            <person name="Saw J.H."/>
            <person name="Jorgensen S.L."/>
            <person name="Zaremba-Niedzwiedzka K."/>
            <person name="Martijn J."/>
            <person name="Lind A.E."/>
            <person name="van Eijk R."/>
            <person name="Schleper C."/>
            <person name="Guy L."/>
            <person name="Ettema T.J."/>
        </authorList>
    </citation>
    <scope>NUCLEOTIDE SEQUENCE</scope>
</reference>
<dbReference type="InterPro" id="IPR049177">
    <property type="entry name" value="MgtC_SapB_SrpB_YhiD_N"/>
</dbReference>
<evidence type="ECO:0000256" key="5">
    <source>
        <dbReference type="ARBA" id="ARBA00023136"/>
    </source>
</evidence>
<dbReference type="PANTHER" id="PTHR33778">
    <property type="entry name" value="PROTEIN MGTC"/>
    <property type="match status" value="1"/>
</dbReference>
<dbReference type="PRINTS" id="PR01837">
    <property type="entry name" value="MGTCSAPBPROT"/>
</dbReference>
<comment type="subcellular location">
    <subcellularLocation>
        <location evidence="1">Cell membrane</location>
        <topology evidence="1">Multi-pass membrane protein</topology>
    </subcellularLocation>
</comment>
<dbReference type="EMBL" id="LAZR01059164">
    <property type="protein sequence ID" value="KKK68384.1"/>
    <property type="molecule type" value="Genomic_DNA"/>
</dbReference>
<organism evidence="8">
    <name type="scientific">marine sediment metagenome</name>
    <dbReference type="NCBI Taxonomy" id="412755"/>
    <lineage>
        <taxon>unclassified sequences</taxon>
        <taxon>metagenomes</taxon>
        <taxon>ecological metagenomes</taxon>
    </lineage>
</organism>
<feature type="transmembrane region" description="Helical" evidence="6">
    <location>
        <begin position="42"/>
        <end position="61"/>
    </location>
</feature>
<name>A0A0F8ZPR1_9ZZZZ</name>
<keyword evidence="4 6" id="KW-1133">Transmembrane helix</keyword>
<evidence type="ECO:0000256" key="4">
    <source>
        <dbReference type="ARBA" id="ARBA00022989"/>
    </source>
</evidence>
<dbReference type="InterPro" id="IPR003416">
    <property type="entry name" value="MgtC/SapB/SrpB/YhiD_fam"/>
</dbReference>
<dbReference type="AlphaFoldDB" id="A0A0F8ZPR1"/>